<keyword evidence="1" id="KW-0560">Oxidoreductase</keyword>
<dbReference type="SUPFAM" id="SSF52821">
    <property type="entry name" value="Rhodanese/Cell cycle control phosphatase"/>
    <property type="match status" value="1"/>
</dbReference>
<dbReference type="InterPro" id="IPR022111">
    <property type="entry name" value="Rhodanese_C"/>
</dbReference>
<comment type="catalytic activity">
    <reaction evidence="1">
        <text>uridine(34) in tRNA + AH2 + O2 = 5-hydroxyuridine(34) in tRNA + A + H2O</text>
        <dbReference type="Rhea" id="RHEA:64224"/>
        <dbReference type="Rhea" id="RHEA-COMP:11727"/>
        <dbReference type="Rhea" id="RHEA-COMP:13381"/>
        <dbReference type="ChEBI" id="CHEBI:13193"/>
        <dbReference type="ChEBI" id="CHEBI:15377"/>
        <dbReference type="ChEBI" id="CHEBI:15379"/>
        <dbReference type="ChEBI" id="CHEBI:17499"/>
        <dbReference type="ChEBI" id="CHEBI:65315"/>
        <dbReference type="ChEBI" id="CHEBI:136877"/>
    </reaction>
</comment>
<comment type="caution">
    <text evidence="3">The sequence shown here is derived from an EMBL/GenBank/DDBJ whole genome shotgun (WGS) entry which is preliminary data.</text>
</comment>
<sequence>MKYEVILYYNFKHIENPEQFCKDHKAFLKGLGAKGRVYISDEGLNGTLGGTPEQMQAYKEYVWSLPGFEDTEFKCDEHETIPFAKLKCKVREEIVALHMDGVNPEDGGYHMPPSEWRETMESGEDYVMIDVRNDYESKVGHFDGAVKPQVENFFDFPKWLEEKEKEIPKDKKVLMYCTGGIRCEKFSVLMKKKGWEDVNQLHGGILNYAKEEGGEHFKGKCFVFDDRLVVPVNKNNLEPVAHCEITGKPADNYINCANMECNKLFVCSEEGARLMEGCCSEECKQSEFRRPFDPENAFRPFRKWYNYFDDEFKEREVSVPGSGGCSI</sequence>
<feature type="domain" description="Rhodanese" evidence="2">
    <location>
        <begin position="122"/>
        <end position="217"/>
    </location>
</feature>
<dbReference type="EC" id="1.14.-.-" evidence="1"/>
<evidence type="ECO:0000259" key="2">
    <source>
        <dbReference type="PROSITE" id="PS50206"/>
    </source>
</evidence>
<evidence type="ECO:0000313" key="3">
    <source>
        <dbReference type="EMBL" id="PKD43884.1"/>
    </source>
</evidence>
<dbReference type="RefSeq" id="WP_101073421.1">
    <property type="nucleotide sequence ID" value="NZ_PISP01000002.1"/>
</dbReference>
<keyword evidence="4" id="KW-1185">Reference proteome</keyword>
<dbReference type="Gene3D" id="3.30.70.100">
    <property type="match status" value="1"/>
</dbReference>
<dbReference type="InterPro" id="IPR001763">
    <property type="entry name" value="Rhodanese-like_dom"/>
</dbReference>
<accession>A0A2N0VI98</accession>
<reference evidence="3 4" key="1">
    <citation type="submission" date="2017-11" db="EMBL/GenBank/DDBJ databases">
        <title>Rhodohalobacter 15182 sp. nov., isolated from a salt lake.</title>
        <authorList>
            <person name="Han S."/>
        </authorList>
    </citation>
    <scope>NUCLEOTIDE SEQUENCE [LARGE SCALE GENOMIC DNA]</scope>
    <source>
        <strain evidence="3 4">15182</strain>
    </source>
</reference>
<dbReference type="NCBIfam" id="NF001135">
    <property type="entry name" value="PRK00142.1-3"/>
    <property type="match status" value="1"/>
</dbReference>
<dbReference type="Gene3D" id="3.40.250.10">
    <property type="entry name" value="Rhodanese-like domain"/>
    <property type="match status" value="1"/>
</dbReference>
<comment type="similarity">
    <text evidence="1">Belongs to the TrhO family.</text>
</comment>
<dbReference type="HAMAP" id="MF_00469">
    <property type="entry name" value="TrhO"/>
    <property type="match status" value="1"/>
</dbReference>
<dbReference type="SMART" id="SM00450">
    <property type="entry name" value="RHOD"/>
    <property type="match status" value="1"/>
</dbReference>
<dbReference type="InterPro" id="IPR036873">
    <property type="entry name" value="Rhodanese-like_dom_sf"/>
</dbReference>
<comment type="function">
    <text evidence="1">Catalyzes oxygen-dependent 5-hydroxyuridine (ho5U) modification at position 34 in tRNAs.</text>
</comment>
<dbReference type="EMBL" id="PISP01000002">
    <property type="protein sequence ID" value="PKD43884.1"/>
    <property type="molecule type" value="Genomic_DNA"/>
</dbReference>
<dbReference type="InterPro" id="IPR020936">
    <property type="entry name" value="TrhO"/>
</dbReference>
<dbReference type="GO" id="GO:0016705">
    <property type="term" value="F:oxidoreductase activity, acting on paired donors, with incorporation or reduction of molecular oxygen"/>
    <property type="evidence" value="ECO:0007669"/>
    <property type="project" value="UniProtKB-UniRule"/>
</dbReference>
<evidence type="ECO:0000313" key="4">
    <source>
        <dbReference type="Proteomes" id="UP000233398"/>
    </source>
</evidence>
<dbReference type="Pfam" id="PF12368">
    <property type="entry name" value="Rhodanese_C"/>
    <property type="match status" value="1"/>
</dbReference>
<evidence type="ECO:0000256" key="1">
    <source>
        <dbReference type="HAMAP-Rule" id="MF_00469"/>
    </source>
</evidence>
<dbReference type="Pfam" id="PF00581">
    <property type="entry name" value="Rhodanese"/>
    <property type="match status" value="1"/>
</dbReference>
<organism evidence="3 4">
    <name type="scientific">Rhodohalobacter barkolensis</name>
    <dbReference type="NCBI Taxonomy" id="2053187"/>
    <lineage>
        <taxon>Bacteria</taxon>
        <taxon>Pseudomonadati</taxon>
        <taxon>Balneolota</taxon>
        <taxon>Balneolia</taxon>
        <taxon>Balneolales</taxon>
        <taxon>Balneolaceae</taxon>
        <taxon>Rhodohalobacter</taxon>
    </lineage>
</organism>
<protein>
    <recommendedName>
        <fullName evidence="1">tRNA uridine(34) hydroxylase</fullName>
        <ecNumber evidence="1">1.14.-.-</ecNumber>
    </recommendedName>
    <alternativeName>
        <fullName evidence="1">tRNA hydroxylation protein O</fullName>
    </alternativeName>
</protein>
<keyword evidence="1" id="KW-0819">tRNA processing</keyword>
<dbReference type="CDD" id="cd01518">
    <property type="entry name" value="RHOD_YceA"/>
    <property type="match status" value="1"/>
</dbReference>
<dbReference type="Pfam" id="PF17773">
    <property type="entry name" value="UPF0176_N"/>
    <property type="match status" value="1"/>
</dbReference>
<dbReference type="InterPro" id="IPR040503">
    <property type="entry name" value="TRHO_N"/>
</dbReference>
<dbReference type="PANTHER" id="PTHR43268:SF3">
    <property type="entry name" value="RHODANESE-LIKE DOMAIN-CONTAINING PROTEIN 7-RELATED"/>
    <property type="match status" value="1"/>
</dbReference>
<proteinExistence type="inferred from homology"/>
<dbReference type="PANTHER" id="PTHR43268">
    <property type="entry name" value="THIOSULFATE SULFURTRANSFERASE/RHODANESE-LIKE DOMAIN-CONTAINING PROTEIN 2"/>
    <property type="match status" value="1"/>
</dbReference>
<dbReference type="GO" id="GO:0006400">
    <property type="term" value="P:tRNA modification"/>
    <property type="evidence" value="ECO:0007669"/>
    <property type="project" value="UniProtKB-UniRule"/>
</dbReference>
<gene>
    <name evidence="1" type="primary">trhO</name>
    <name evidence="3" type="ORF">CWD77_07980</name>
</gene>
<dbReference type="Proteomes" id="UP000233398">
    <property type="component" value="Unassembled WGS sequence"/>
</dbReference>
<dbReference type="PROSITE" id="PS50206">
    <property type="entry name" value="RHODANESE_3"/>
    <property type="match status" value="1"/>
</dbReference>
<name>A0A2N0VI98_9BACT</name>
<dbReference type="AlphaFoldDB" id="A0A2N0VI98"/>
<dbReference type="OrthoDB" id="9778326at2"/>